<keyword evidence="4" id="KW-1185">Reference proteome</keyword>
<dbReference type="PANTHER" id="PTHR11668:SF450">
    <property type="entry name" value="SERINE_THREONINE-PROTEIN PHOSPHATASE"/>
    <property type="match status" value="1"/>
</dbReference>
<evidence type="ECO:0000313" key="3">
    <source>
        <dbReference type="EnsemblMetazoa" id="CJA02257.1"/>
    </source>
</evidence>
<evidence type="ECO:0000313" key="4">
    <source>
        <dbReference type="Proteomes" id="UP000005237"/>
    </source>
</evidence>
<dbReference type="Proteomes" id="UP000005237">
    <property type="component" value="Unassembled WGS sequence"/>
</dbReference>
<dbReference type="InterPro" id="IPR006186">
    <property type="entry name" value="Ser/Thr-sp_prot-phosphatase"/>
</dbReference>
<dbReference type="PANTHER" id="PTHR11668">
    <property type="entry name" value="SERINE/THREONINE PROTEIN PHOSPHATASE"/>
    <property type="match status" value="1"/>
</dbReference>
<evidence type="ECO:0000259" key="2">
    <source>
        <dbReference type="PROSITE" id="PS00125"/>
    </source>
</evidence>
<dbReference type="SUPFAM" id="SSF56300">
    <property type="entry name" value="Metallo-dependent phosphatases"/>
    <property type="match status" value="1"/>
</dbReference>
<sequence>MMGRVPIAKKESSASSCERKTHGFEFDLELFLKNLLSHRNKDRPFICEADRVIAICDRVRSLMEADQCLATMSPPCTVVGDIHGQFTDLLRLLMSRSKEGAKQKKRGYGFSSERWVFLGDYVDRGPQSLHCIMTMFTLKVIYPRNFVLLRGNHETKAINCAYGFMQEVQMVFDESDRGPMWEKFNEVFAWMPLACLIGGKILCMHGGISEALRSLNDIVAIKRPVHDVNTCKLAQDLLWADPCEPHLVTAIDE</sequence>
<dbReference type="PROSITE" id="PS00125">
    <property type="entry name" value="SER_THR_PHOSPHATASE"/>
    <property type="match status" value="1"/>
</dbReference>
<protein>
    <recommendedName>
        <fullName evidence="1">Serine/threonine-protein phosphatase</fullName>
        <ecNumber evidence="1">3.1.3.16</ecNumber>
    </recommendedName>
</protein>
<proteinExistence type="inferred from homology"/>
<dbReference type="InterPro" id="IPR004843">
    <property type="entry name" value="Calcineurin-like_PHP"/>
</dbReference>
<comment type="similarity">
    <text evidence="1">Belongs to the PPP phosphatase family.</text>
</comment>
<reference evidence="3" key="2">
    <citation type="submission" date="2022-06" db="UniProtKB">
        <authorList>
            <consortium name="EnsemblMetazoa"/>
        </authorList>
    </citation>
    <scope>IDENTIFICATION</scope>
    <source>
        <strain evidence="3">DF5081</strain>
    </source>
</reference>
<dbReference type="EnsemblMetazoa" id="CJA02257.1">
    <property type="protein sequence ID" value="CJA02257.1"/>
    <property type="gene ID" value="WBGene00121460"/>
</dbReference>
<dbReference type="Pfam" id="PF00149">
    <property type="entry name" value="Metallophos"/>
    <property type="match status" value="1"/>
</dbReference>
<dbReference type="InterPro" id="IPR050341">
    <property type="entry name" value="PP1_catalytic_subunit"/>
</dbReference>
<dbReference type="SMART" id="SM00156">
    <property type="entry name" value="PP2Ac"/>
    <property type="match status" value="1"/>
</dbReference>
<dbReference type="CDD" id="cd00144">
    <property type="entry name" value="MPP_PPP_family"/>
    <property type="match status" value="1"/>
</dbReference>
<dbReference type="AlphaFoldDB" id="A0A8R1DGM6"/>
<reference evidence="4" key="1">
    <citation type="submission" date="2010-08" db="EMBL/GenBank/DDBJ databases">
        <authorList>
            <consortium name="Caenorhabditis japonica Sequencing Consortium"/>
            <person name="Wilson R.K."/>
        </authorList>
    </citation>
    <scope>NUCLEOTIDE SEQUENCE [LARGE SCALE GENOMIC DNA]</scope>
    <source>
        <strain evidence="4">DF5081</strain>
    </source>
</reference>
<dbReference type="GO" id="GO:0005634">
    <property type="term" value="C:nucleus"/>
    <property type="evidence" value="ECO:0007669"/>
    <property type="project" value="TreeGrafter"/>
</dbReference>
<feature type="domain" description="Serine/threonine specific protein phosphatases" evidence="2">
    <location>
        <begin position="149"/>
        <end position="154"/>
    </location>
</feature>
<dbReference type="PRINTS" id="PR00114">
    <property type="entry name" value="STPHPHTASE"/>
</dbReference>
<dbReference type="Gene3D" id="3.60.21.10">
    <property type="match status" value="1"/>
</dbReference>
<dbReference type="GO" id="GO:0004722">
    <property type="term" value="F:protein serine/threonine phosphatase activity"/>
    <property type="evidence" value="ECO:0007669"/>
    <property type="project" value="UniProtKB-EC"/>
</dbReference>
<evidence type="ECO:0000256" key="1">
    <source>
        <dbReference type="RuleBase" id="RU004273"/>
    </source>
</evidence>
<dbReference type="EC" id="3.1.3.16" evidence="1"/>
<dbReference type="GO" id="GO:0005737">
    <property type="term" value="C:cytoplasm"/>
    <property type="evidence" value="ECO:0007669"/>
    <property type="project" value="TreeGrafter"/>
</dbReference>
<name>A0A8R1DGM6_CAEJA</name>
<keyword evidence="1" id="KW-0378">Hydrolase</keyword>
<organism evidence="3 4">
    <name type="scientific">Caenorhabditis japonica</name>
    <dbReference type="NCBI Taxonomy" id="281687"/>
    <lineage>
        <taxon>Eukaryota</taxon>
        <taxon>Metazoa</taxon>
        <taxon>Ecdysozoa</taxon>
        <taxon>Nematoda</taxon>
        <taxon>Chromadorea</taxon>
        <taxon>Rhabditida</taxon>
        <taxon>Rhabditina</taxon>
        <taxon>Rhabditomorpha</taxon>
        <taxon>Rhabditoidea</taxon>
        <taxon>Rhabditidae</taxon>
        <taxon>Peloderinae</taxon>
        <taxon>Caenorhabditis</taxon>
    </lineage>
</organism>
<comment type="catalytic activity">
    <reaction evidence="1">
        <text>O-phospho-L-threonyl-[protein] + H2O = L-threonyl-[protein] + phosphate</text>
        <dbReference type="Rhea" id="RHEA:47004"/>
        <dbReference type="Rhea" id="RHEA-COMP:11060"/>
        <dbReference type="Rhea" id="RHEA-COMP:11605"/>
        <dbReference type="ChEBI" id="CHEBI:15377"/>
        <dbReference type="ChEBI" id="CHEBI:30013"/>
        <dbReference type="ChEBI" id="CHEBI:43474"/>
        <dbReference type="ChEBI" id="CHEBI:61977"/>
        <dbReference type="EC" id="3.1.3.16"/>
    </reaction>
</comment>
<dbReference type="InterPro" id="IPR029052">
    <property type="entry name" value="Metallo-depent_PP-like"/>
</dbReference>
<accession>A0A8R1DGM6</accession>